<dbReference type="AlphaFoldDB" id="A0A1X0CIJ0"/>
<sequence>MSTDSDQRLLALDLLGDDEFDELYDWGNRDVLFDGVVSGAEAGVSIPELFARQVAVIPDVVALRYNGASVSYRELDEASNRLAYVLVSRGAGPGARVGLLLPRTADGVIAILAVLKTGAAYVPVDPAHPDERVAFVFDDAEPIAVITTADQRDRLAGRNVEIIDIDDQAVAQAPATPLKNGPAQDDIAHIIYTSGTTGKPKGCAVTHHNVTRLLEGLDSGLPRPGVWALCHSLAFDWSVAEIWGALLHGGRLVVVPEEVTTSPEEFHALLVAEKVTGLNQTPSAVGALSPEGLESMALVVGAEACPPELVDRWATPGRVMLNVYGPTEATIYSTLSAPLSAGSATVPIGTALPGSALFVLDGWLRPVPVGVVGELYVAGAGV</sequence>
<dbReference type="SUPFAM" id="SSF56801">
    <property type="entry name" value="Acetyl-CoA synthetase-like"/>
    <property type="match status" value="1"/>
</dbReference>
<dbReference type="RefSeq" id="WP_165756854.1">
    <property type="nucleotide sequence ID" value="NZ_MVHS01000120.1"/>
</dbReference>
<dbReference type="Pfam" id="PF00501">
    <property type="entry name" value="AMP-binding"/>
    <property type="match status" value="1"/>
</dbReference>
<evidence type="ECO:0000313" key="3">
    <source>
        <dbReference type="Proteomes" id="UP000192801"/>
    </source>
</evidence>
<reference evidence="2 3" key="1">
    <citation type="submission" date="2016-12" db="EMBL/GenBank/DDBJ databases">
        <title>The new phylogeny of genus Mycobacterium.</title>
        <authorList>
            <person name="Tortoli E."/>
            <person name="Trovato A."/>
            <person name="Cirillo D.M."/>
        </authorList>
    </citation>
    <scope>NUCLEOTIDE SEQUENCE [LARGE SCALE GENOMIC DNA]</scope>
    <source>
        <strain evidence="2 3">DSM 45130</strain>
    </source>
</reference>
<dbReference type="GO" id="GO:0031177">
    <property type="term" value="F:phosphopantetheine binding"/>
    <property type="evidence" value="ECO:0007669"/>
    <property type="project" value="TreeGrafter"/>
</dbReference>
<accession>A0A1X0CIJ0</accession>
<dbReference type="InterPro" id="IPR020845">
    <property type="entry name" value="AMP-binding_CS"/>
</dbReference>
<proteinExistence type="predicted"/>
<organism evidence="2 3">
    <name type="scientific">Mycolicibacterium insubricum</name>
    <dbReference type="NCBI Taxonomy" id="444597"/>
    <lineage>
        <taxon>Bacteria</taxon>
        <taxon>Bacillati</taxon>
        <taxon>Actinomycetota</taxon>
        <taxon>Actinomycetes</taxon>
        <taxon>Mycobacteriales</taxon>
        <taxon>Mycobacteriaceae</taxon>
        <taxon>Mycolicibacterium</taxon>
    </lineage>
</organism>
<gene>
    <name evidence="2" type="ORF">BST26_21575</name>
</gene>
<dbReference type="Gene3D" id="2.30.38.10">
    <property type="entry name" value="Luciferase, Domain 3"/>
    <property type="match status" value="1"/>
</dbReference>
<dbReference type="PROSITE" id="PS00455">
    <property type="entry name" value="AMP_BINDING"/>
    <property type="match status" value="1"/>
</dbReference>
<dbReference type="FunFam" id="3.40.50.980:FF:000001">
    <property type="entry name" value="Non-ribosomal peptide synthetase"/>
    <property type="match status" value="1"/>
</dbReference>
<dbReference type="GO" id="GO:0005829">
    <property type="term" value="C:cytosol"/>
    <property type="evidence" value="ECO:0007669"/>
    <property type="project" value="TreeGrafter"/>
</dbReference>
<protein>
    <submittedName>
        <fullName evidence="2">Non-ribosomal peptide synthetase</fullName>
    </submittedName>
</protein>
<evidence type="ECO:0000313" key="2">
    <source>
        <dbReference type="EMBL" id="ORA59898.1"/>
    </source>
</evidence>
<dbReference type="Proteomes" id="UP000192801">
    <property type="component" value="Unassembled WGS sequence"/>
</dbReference>
<feature type="non-terminal residue" evidence="2">
    <location>
        <position position="382"/>
    </location>
</feature>
<comment type="caution">
    <text evidence="2">The sequence shown here is derived from an EMBL/GenBank/DDBJ whole genome shotgun (WGS) entry which is preliminary data.</text>
</comment>
<name>A0A1X0CIJ0_9MYCO</name>
<dbReference type="InterPro" id="IPR000873">
    <property type="entry name" value="AMP-dep_synth/lig_dom"/>
</dbReference>
<keyword evidence="3" id="KW-1185">Reference proteome</keyword>
<dbReference type="EMBL" id="MVHS01000120">
    <property type="protein sequence ID" value="ORA59898.1"/>
    <property type="molecule type" value="Genomic_DNA"/>
</dbReference>
<dbReference type="PANTHER" id="PTHR45527">
    <property type="entry name" value="NONRIBOSOMAL PEPTIDE SYNTHETASE"/>
    <property type="match status" value="1"/>
</dbReference>
<dbReference type="Gene3D" id="3.40.50.980">
    <property type="match status" value="2"/>
</dbReference>
<dbReference type="STRING" id="444597.BST26_21575"/>
<dbReference type="GO" id="GO:0043041">
    <property type="term" value="P:amino acid activation for nonribosomal peptide biosynthetic process"/>
    <property type="evidence" value="ECO:0007669"/>
    <property type="project" value="TreeGrafter"/>
</dbReference>
<dbReference type="GO" id="GO:0044550">
    <property type="term" value="P:secondary metabolite biosynthetic process"/>
    <property type="evidence" value="ECO:0007669"/>
    <property type="project" value="TreeGrafter"/>
</dbReference>
<evidence type="ECO:0000259" key="1">
    <source>
        <dbReference type="Pfam" id="PF00501"/>
    </source>
</evidence>
<dbReference type="PANTHER" id="PTHR45527:SF1">
    <property type="entry name" value="FATTY ACID SYNTHASE"/>
    <property type="match status" value="1"/>
</dbReference>
<feature type="domain" description="AMP-dependent synthetase/ligase" evidence="1">
    <location>
        <begin position="50"/>
        <end position="382"/>
    </location>
</feature>